<keyword evidence="8" id="KW-1185">Reference proteome</keyword>
<dbReference type="OrthoDB" id="337581at2759"/>
<gene>
    <name evidence="6" type="primary">Rad1_1</name>
    <name evidence="7" type="synonym">Rad1_3</name>
    <name evidence="7" type="ORF">FJT64_002764</name>
    <name evidence="6" type="ORF">FJT64_013971</name>
</gene>
<name>A0A6A4VB72_AMPAM</name>
<reference evidence="6 8" key="1">
    <citation type="submission" date="2019-07" db="EMBL/GenBank/DDBJ databases">
        <title>Draft genome assembly of a fouling barnacle, Amphibalanus amphitrite (Darwin, 1854): The first reference genome for Thecostraca.</title>
        <authorList>
            <person name="Kim W."/>
        </authorList>
    </citation>
    <scope>NUCLEOTIDE SEQUENCE [LARGE SCALE GENOMIC DNA]</scope>
    <source>
        <strain evidence="6">SNU_AA5</strain>
        <tissue evidence="6">Soma without cirri and trophi</tissue>
    </source>
</reference>
<dbReference type="PRINTS" id="PR01245">
    <property type="entry name" value="RAD1REC1"/>
</dbReference>
<dbReference type="PANTHER" id="PTHR10870:SF0">
    <property type="entry name" value="CELL CYCLE CHECKPOINT PROTEIN RAD1"/>
    <property type="match status" value="1"/>
</dbReference>
<dbReference type="AlphaFoldDB" id="A0A6A4VB72"/>
<evidence type="ECO:0000256" key="3">
    <source>
        <dbReference type="ARBA" id="ARBA00022763"/>
    </source>
</evidence>
<dbReference type="PRINTS" id="PR01246">
    <property type="entry name" value="RAD1REPAIR"/>
</dbReference>
<dbReference type="InterPro" id="IPR046938">
    <property type="entry name" value="DNA_clamp_sf"/>
</dbReference>
<dbReference type="Pfam" id="PF02144">
    <property type="entry name" value="Rad1"/>
    <property type="match status" value="1"/>
</dbReference>
<evidence type="ECO:0000256" key="1">
    <source>
        <dbReference type="ARBA" id="ARBA00004123"/>
    </source>
</evidence>
<dbReference type="EMBL" id="VIIS01002179">
    <property type="protein sequence ID" value="KAF0287582.1"/>
    <property type="molecule type" value="Genomic_DNA"/>
</dbReference>
<evidence type="ECO:0000256" key="2">
    <source>
        <dbReference type="ARBA" id="ARBA00010991"/>
    </source>
</evidence>
<evidence type="ECO:0000313" key="7">
    <source>
        <dbReference type="EMBL" id="KAF0304287.1"/>
    </source>
</evidence>
<dbReference type="EMBL" id="VIIS01000858">
    <property type="protein sequence ID" value="KAF0304287.1"/>
    <property type="molecule type" value="Genomic_DNA"/>
</dbReference>
<dbReference type="PANTHER" id="PTHR10870">
    <property type="entry name" value="CELL CYCLE CHECKPOINT PROTEIN RAD1"/>
    <property type="match status" value="1"/>
</dbReference>
<evidence type="ECO:0000256" key="4">
    <source>
        <dbReference type="ARBA" id="ARBA00023204"/>
    </source>
</evidence>
<proteinExistence type="inferred from homology"/>
<dbReference type="EMBL" id="VIIS01000858">
    <property type="protein sequence ID" value="KAF0304288.1"/>
    <property type="molecule type" value="Genomic_DNA"/>
</dbReference>
<dbReference type="CDD" id="cd00577">
    <property type="entry name" value="PCNA"/>
    <property type="match status" value="1"/>
</dbReference>
<accession>A0A6A4VB72</accession>
<organism evidence="6 8">
    <name type="scientific">Amphibalanus amphitrite</name>
    <name type="common">Striped barnacle</name>
    <name type="synonym">Balanus amphitrite</name>
    <dbReference type="NCBI Taxonomy" id="1232801"/>
    <lineage>
        <taxon>Eukaryota</taxon>
        <taxon>Metazoa</taxon>
        <taxon>Ecdysozoa</taxon>
        <taxon>Arthropoda</taxon>
        <taxon>Crustacea</taxon>
        <taxon>Multicrustacea</taxon>
        <taxon>Cirripedia</taxon>
        <taxon>Thoracica</taxon>
        <taxon>Thoracicalcarea</taxon>
        <taxon>Balanomorpha</taxon>
        <taxon>Balanoidea</taxon>
        <taxon>Balanidae</taxon>
        <taxon>Amphibalaninae</taxon>
        <taxon>Amphibalanus</taxon>
    </lineage>
</organism>
<dbReference type="GO" id="GO:0000077">
    <property type="term" value="P:DNA damage checkpoint signaling"/>
    <property type="evidence" value="ECO:0007669"/>
    <property type="project" value="InterPro"/>
</dbReference>
<keyword evidence="5" id="KW-0539">Nucleus</keyword>
<dbReference type="InterPro" id="IPR003021">
    <property type="entry name" value="Rad1_Rec1_Rad17"/>
</dbReference>
<comment type="caution">
    <text evidence="6">The sequence shown here is derived from an EMBL/GenBank/DDBJ whole genome shotgun (WGS) entry which is preliminary data.</text>
</comment>
<evidence type="ECO:0000313" key="8">
    <source>
        <dbReference type="Proteomes" id="UP000440578"/>
    </source>
</evidence>
<dbReference type="Proteomes" id="UP000440578">
    <property type="component" value="Unassembled WGS sequence"/>
</dbReference>
<dbReference type="GO" id="GO:0030896">
    <property type="term" value="C:checkpoint clamp complex"/>
    <property type="evidence" value="ECO:0007669"/>
    <property type="project" value="TreeGrafter"/>
</dbReference>
<dbReference type="GO" id="GO:0006281">
    <property type="term" value="P:DNA repair"/>
    <property type="evidence" value="ECO:0007669"/>
    <property type="project" value="UniProtKB-KW"/>
</dbReference>
<keyword evidence="3" id="KW-0227">DNA damage</keyword>
<evidence type="ECO:0000256" key="5">
    <source>
        <dbReference type="ARBA" id="ARBA00023242"/>
    </source>
</evidence>
<evidence type="ECO:0000313" key="6">
    <source>
        <dbReference type="EMBL" id="KAF0287582.1"/>
    </source>
</evidence>
<comment type="similarity">
    <text evidence="2">Belongs to the rad1 family.</text>
</comment>
<dbReference type="SUPFAM" id="SSF55979">
    <property type="entry name" value="DNA clamp"/>
    <property type="match status" value="1"/>
</dbReference>
<dbReference type="EMBL" id="VIIS01002179">
    <property type="protein sequence ID" value="KAF0287581.1"/>
    <property type="molecule type" value="Genomic_DNA"/>
</dbReference>
<dbReference type="Gene3D" id="3.70.10.10">
    <property type="match status" value="1"/>
</dbReference>
<keyword evidence="4" id="KW-0234">DNA repair</keyword>
<sequence length="274" mass="30020">MLDTQDSDEDKQNVLVAKIDNVKNVSQLLKAVHFKESAVVVVTSDGLKVTVEDSKCVQANAFIQADMFQQFVLSQETLSFKINLSVLLECLNIFGSGGTAGATTALKMCYAGDGHPLVIVLEESGVLTDCSIKTQLPEDTMDFNFNSSDVVNKTIIRSDCLREALAEMDGDCDLMELVFCPTPPLLQFAAVGAGIESKVEVAGDSDLVELFQCPRTSTSRYRLALMKLSLKPLAQSQKVSLRTDARGFLCLQYMIKTDDGHICFVEFFCSPEED</sequence>
<comment type="subcellular location">
    <subcellularLocation>
        <location evidence="1">Nucleus</location>
    </subcellularLocation>
</comment>
<dbReference type="InterPro" id="IPR003011">
    <property type="entry name" value="Cell_cycle_checkpoint_Rad1"/>
</dbReference>
<protein>
    <submittedName>
        <fullName evidence="6">Cell cycle checkpoint protein RAD1</fullName>
    </submittedName>
</protein>